<dbReference type="InterPro" id="IPR005162">
    <property type="entry name" value="Retrotrans_gag_dom"/>
</dbReference>
<evidence type="ECO:0000256" key="1">
    <source>
        <dbReference type="SAM" id="MobiDB-lite"/>
    </source>
</evidence>
<dbReference type="Proteomes" id="UP000663881">
    <property type="component" value="Unassembled WGS sequence"/>
</dbReference>
<dbReference type="PANTHER" id="PTHR33223:SF6">
    <property type="entry name" value="CCHC-TYPE DOMAIN-CONTAINING PROTEIN"/>
    <property type="match status" value="1"/>
</dbReference>
<feature type="region of interest" description="Disordered" evidence="1">
    <location>
        <begin position="41"/>
        <end position="65"/>
    </location>
</feature>
<protein>
    <recommendedName>
        <fullName evidence="2">Retrotransposon gag domain-containing protein</fullName>
    </recommendedName>
</protein>
<comment type="caution">
    <text evidence="3">The sequence shown here is derived from an EMBL/GenBank/DDBJ whole genome shotgun (WGS) entry which is preliminary data.</text>
</comment>
<accession>A0A819VCI8</accession>
<dbReference type="EMBL" id="CAJOAY010005417">
    <property type="protein sequence ID" value="CAF4106855.1"/>
    <property type="molecule type" value="Genomic_DNA"/>
</dbReference>
<dbReference type="Pfam" id="PF03732">
    <property type="entry name" value="Retrotrans_gag"/>
    <property type="match status" value="1"/>
</dbReference>
<name>A0A819VCI8_9BILA</name>
<dbReference type="PANTHER" id="PTHR33223">
    <property type="entry name" value="CCHC-TYPE DOMAIN-CONTAINING PROTEIN"/>
    <property type="match status" value="1"/>
</dbReference>
<evidence type="ECO:0000313" key="4">
    <source>
        <dbReference type="Proteomes" id="UP000663881"/>
    </source>
</evidence>
<reference evidence="3" key="1">
    <citation type="submission" date="2021-02" db="EMBL/GenBank/DDBJ databases">
        <authorList>
            <person name="Nowell W R."/>
        </authorList>
    </citation>
    <scope>NUCLEOTIDE SEQUENCE</scope>
</reference>
<dbReference type="AlphaFoldDB" id="A0A819VCI8"/>
<evidence type="ECO:0000313" key="3">
    <source>
        <dbReference type="EMBL" id="CAF4106855.1"/>
    </source>
</evidence>
<evidence type="ECO:0000259" key="2">
    <source>
        <dbReference type="Pfam" id="PF03732"/>
    </source>
</evidence>
<sequence length="273" mass="31419">MSVDPILNQGADPERIRQFFSNQEEGVLEPVADIPTKDILEELGDNFTPKQTDEPSESDWDTTPATSTIKFFGGMADKERRRKGLFGDDKPEGVGEDEGNVNDNAEQEVTFSYNYVNDAQKLKLFLATLKDSALRWFMGLGEHTIRSWDEMKTTFLRKYQEYCKSKDSRNDIFKMQQQEDGTLEDYVGSLCVLCEKDHETDNCPSQPELQAIYKGASEATSQATHRAQKKPWKARPQGIFVDPYLQFNPYTEWNQWQPMNGAWFQNQPFLNQP</sequence>
<proteinExistence type="predicted"/>
<gene>
    <name evidence="3" type="ORF">OKA104_LOCUS35985</name>
</gene>
<feature type="domain" description="Retrotransposon gag" evidence="2">
    <location>
        <begin position="123"/>
        <end position="196"/>
    </location>
</feature>
<organism evidence="3 4">
    <name type="scientific">Adineta steineri</name>
    <dbReference type="NCBI Taxonomy" id="433720"/>
    <lineage>
        <taxon>Eukaryota</taxon>
        <taxon>Metazoa</taxon>
        <taxon>Spiralia</taxon>
        <taxon>Gnathifera</taxon>
        <taxon>Rotifera</taxon>
        <taxon>Eurotatoria</taxon>
        <taxon>Bdelloidea</taxon>
        <taxon>Adinetida</taxon>
        <taxon>Adinetidae</taxon>
        <taxon>Adineta</taxon>
    </lineage>
</organism>